<dbReference type="STRING" id="1778.A9W97_30920"/>
<dbReference type="InterPro" id="IPR019719">
    <property type="entry name" value="DUF2599"/>
</dbReference>
<dbReference type="Proteomes" id="UP000051677">
    <property type="component" value="Unassembled WGS sequence"/>
</dbReference>
<protein>
    <recommendedName>
        <fullName evidence="3">DUF2599 domain-containing protein</fullName>
    </recommendedName>
</protein>
<comment type="caution">
    <text evidence="1">The sequence shown here is derived from an EMBL/GenBank/DDBJ whole genome shotgun (WGS) entry which is preliminary data.</text>
</comment>
<dbReference type="AlphaFoldDB" id="A0A0Q2LFI8"/>
<proteinExistence type="predicted"/>
<evidence type="ECO:0000313" key="1">
    <source>
        <dbReference type="EMBL" id="KQH75113.1"/>
    </source>
</evidence>
<sequence>MAKAAPSPVVRALATAAHVDLAASGQGYVERVEWTRVGDTASLRVYPTAAGRQASTRLVGPDQAWGEVLRLAPDADKPGMRYQFVCHWRLAEFAQPGKVSWNLEPWRPSVGAVAMITSRCNPGGTEESA</sequence>
<dbReference type="Pfam" id="PF10783">
    <property type="entry name" value="DUF2599"/>
    <property type="match status" value="1"/>
</dbReference>
<dbReference type="EMBL" id="LKTM01000388">
    <property type="protein sequence ID" value="KQH75113.1"/>
    <property type="molecule type" value="Genomic_DNA"/>
</dbReference>
<accession>A0A0Q2LFI8</accession>
<organism evidence="1 2">
    <name type="scientific">Mycobacterium gordonae</name>
    <dbReference type="NCBI Taxonomy" id="1778"/>
    <lineage>
        <taxon>Bacteria</taxon>
        <taxon>Bacillati</taxon>
        <taxon>Actinomycetota</taxon>
        <taxon>Actinomycetes</taxon>
        <taxon>Mycobacteriales</taxon>
        <taxon>Mycobacteriaceae</taxon>
        <taxon>Mycobacterium</taxon>
    </lineage>
</organism>
<evidence type="ECO:0000313" key="2">
    <source>
        <dbReference type="Proteomes" id="UP000051677"/>
    </source>
</evidence>
<name>A0A0Q2LFI8_MYCGO</name>
<reference evidence="1 2" key="1">
    <citation type="submission" date="2015-10" db="EMBL/GenBank/DDBJ databases">
        <title>Mycobacterium gordonae draft genome assembly.</title>
        <authorList>
            <person name="Ustinova V."/>
            <person name="Smirnova T."/>
            <person name="Blagodatskikh K."/>
            <person name="Varlamov D."/>
            <person name="Larionova E."/>
            <person name="Chernousova L."/>
        </authorList>
    </citation>
    <scope>NUCLEOTIDE SEQUENCE [LARGE SCALE GENOMIC DNA]</scope>
    <source>
        <strain evidence="1 2">CTRI 14-8773</strain>
    </source>
</reference>
<evidence type="ECO:0008006" key="3">
    <source>
        <dbReference type="Google" id="ProtNLM"/>
    </source>
</evidence>
<gene>
    <name evidence="1" type="ORF">AO501_26215</name>
</gene>